<proteinExistence type="predicted"/>
<dbReference type="STRING" id="196164.gene:10743303"/>
<dbReference type="Proteomes" id="UP000001409">
    <property type="component" value="Chromosome"/>
</dbReference>
<evidence type="ECO:0000313" key="1">
    <source>
        <dbReference type="EMBL" id="BAC19663.1"/>
    </source>
</evidence>
<dbReference type="KEGG" id="cef:CE2853"/>
<dbReference type="HOGENOM" id="CLU_2914664_0_0_11"/>
<accession>Q8FLL5</accession>
<dbReference type="EMBL" id="BA000035">
    <property type="protein sequence ID" value="BAC19663.1"/>
    <property type="molecule type" value="Genomic_DNA"/>
</dbReference>
<protein>
    <submittedName>
        <fullName evidence="1">Uncharacterized protein</fullName>
    </submittedName>
</protein>
<sequence>MKGRKILVRADSAFYGRPGIHAACTAGVDISVTVPMTGITKRAIATIADDARTTIRYTDAI</sequence>
<reference evidence="1 2" key="1">
    <citation type="journal article" date="2003" name="Genome Res.">
        <title>Comparative complete genome sequence analysis of the amino acid replacements responsible for the thermostability of Corynebacterium efficiens.</title>
        <authorList>
            <person name="Nishio Y."/>
            <person name="Nakamura Y."/>
            <person name="Kawarabayasi Y."/>
            <person name="Usuda Y."/>
            <person name="Kimura E."/>
            <person name="Sugimoto S."/>
            <person name="Matsui K."/>
            <person name="Yamagishi A."/>
            <person name="Kikuchi H."/>
            <person name="Ikeo K."/>
            <person name="Gojobori T."/>
        </authorList>
    </citation>
    <scope>NUCLEOTIDE SEQUENCE [LARGE SCALE GENOMIC DNA]</scope>
    <source>
        <strain evidence="2">DSM 44549 / YS-314 / AJ 12310 / JCM 11189 / NBRC 100395</strain>
    </source>
</reference>
<organism evidence="1 2">
    <name type="scientific">Corynebacterium efficiens (strain DSM 44549 / YS-314 / AJ 12310 / JCM 11189 / NBRC 100395)</name>
    <dbReference type="NCBI Taxonomy" id="196164"/>
    <lineage>
        <taxon>Bacteria</taxon>
        <taxon>Bacillati</taxon>
        <taxon>Actinomycetota</taxon>
        <taxon>Actinomycetes</taxon>
        <taxon>Mycobacteriales</taxon>
        <taxon>Corynebacteriaceae</taxon>
        <taxon>Corynebacterium</taxon>
    </lineage>
</organism>
<dbReference type="AlphaFoldDB" id="Q8FLL5"/>
<keyword evidence="2" id="KW-1185">Reference proteome</keyword>
<evidence type="ECO:0000313" key="2">
    <source>
        <dbReference type="Proteomes" id="UP000001409"/>
    </source>
</evidence>
<accession>C8NS55</accession>
<name>Q8FLL5_COREF</name>